<dbReference type="SUPFAM" id="SSF81901">
    <property type="entry name" value="HCP-like"/>
    <property type="match status" value="1"/>
</dbReference>
<evidence type="ECO:0000313" key="1">
    <source>
        <dbReference type="EMBL" id="VDS10822.1"/>
    </source>
</evidence>
<reference evidence="1 2" key="1">
    <citation type="submission" date="2018-12" db="EMBL/GenBank/DDBJ databases">
        <authorList>
            <person name="Criscuolo A."/>
        </authorList>
    </citation>
    <scope>NUCLEOTIDE SEQUENCE [LARGE SCALE GENOMIC DNA]</scope>
    <source>
        <strain evidence="1">ACIP1116241</strain>
    </source>
</reference>
<evidence type="ECO:0000313" key="2">
    <source>
        <dbReference type="Proteomes" id="UP000270743"/>
    </source>
</evidence>
<organism evidence="1 2">
    <name type="scientific">Paracoccus haematequi</name>
    <dbReference type="NCBI Taxonomy" id="2491866"/>
    <lineage>
        <taxon>Bacteria</taxon>
        <taxon>Pseudomonadati</taxon>
        <taxon>Pseudomonadota</taxon>
        <taxon>Alphaproteobacteria</taxon>
        <taxon>Rhodobacterales</taxon>
        <taxon>Paracoccaceae</taxon>
        <taxon>Paracoccus</taxon>
    </lineage>
</organism>
<gene>
    <name evidence="1" type="ORF">PARHAE_04041</name>
</gene>
<accession>A0A3S5D4C6</accession>
<dbReference type="AlphaFoldDB" id="A0A3S5D4C6"/>
<dbReference type="InterPro" id="IPR011990">
    <property type="entry name" value="TPR-like_helical_dom_sf"/>
</dbReference>
<dbReference type="InterPro" id="IPR006597">
    <property type="entry name" value="Sel1-like"/>
</dbReference>
<protein>
    <submittedName>
        <fullName evidence="1">Sel1 repeat protein</fullName>
    </submittedName>
</protein>
<proteinExistence type="predicted"/>
<dbReference type="SMART" id="SM00671">
    <property type="entry name" value="SEL1"/>
    <property type="match status" value="1"/>
</dbReference>
<sequence>MAVEAPPLPERLLASGLTLGSVDPARAAALYARAGLWGSSRAAYYLGQLYETGVGVDPDPYRAQAWYELAGDTGGAASRLAELGASLPQSAEPLTAPPVPVRQALFASGQTELHWQGPGGTAMPRFRVEFVPAGGDGRTLYRDTALSAMLIAQPVARWRVMALRQDGTTGPSSAWSRLVPAPR</sequence>
<dbReference type="Pfam" id="PF08238">
    <property type="entry name" value="Sel1"/>
    <property type="match status" value="2"/>
</dbReference>
<name>A0A3S5D4C6_9RHOB</name>
<dbReference type="Proteomes" id="UP000270743">
    <property type="component" value="Unassembled WGS sequence"/>
</dbReference>
<dbReference type="Gene3D" id="1.25.40.10">
    <property type="entry name" value="Tetratricopeptide repeat domain"/>
    <property type="match status" value="1"/>
</dbReference>
<keyword evidence="2" id="KW-1185">Reference proteome</keyword>
<dbReference type="EMBL" id="UZWE01000090">
    <property type="protein sequence ID" value="VDS10822.1"/>
    <property type="molecule type" value="Genomic_DNA"/>
</dbReference>